<reference evidence="13" key="1">
    <citation type="submission" date="2021-03" db="EMBL/GenBank/DDBJ databases">
        <title>Draft genome sequence of rust myrtle Austropuccinia psidii MF-1, a brazilian biotype.</title>
        <authorList>
            <person name="Quecine M.C."/>
            <person name="Pachon D.M.R."/>
            <person name="Bonatelli M.L."/>
            <person name="Correr F.H."/>
            <person name="Franceschini L.M."/>
            <person name="Leite T.F."/>
            <person name="Margarido G.R.A."/>
            <person name="Almeida C.A."/>
            <person name="Ferrarezi J.A."/>
            <person name="Labate C.A."/>
        </authorList>
    </citation>
    <scope>NUCLEOTIDE SEQUENCE</scope>
    <source>
        <strain evidence="13">MF-1</strain>
    </source>
</reference>
<dbReference type="Gene3D" id="3.40.50.300">
    <property type="entry name" value="P-loop containing nucleotide triphosphate hydrolases"/>
    <property type="match status" value="1"/>
</dbReference>
<name>A0A9Q3CXR7_9BASI</name>
<evidence type="ECO:0000256" key="10">
    <source>
        <dbReference type="ARBA" id="ARBA00023170"/>
    </source>
</evidence>
<evidence type="ECO:0000256" key="3">
    <source>
        <dbReference type="ARBA" id="ARBA00020256"/>
    </source>
</evidence>
<dbReference type="GO" id="GO:0005789">
    <property type="term" value="C:endoplasmic reticulum membrane"/>
    <property type="evidence" value="ECO:0007669"/>
    <property type="project" value="UniProtKB-SubCell"/>
</dbReference>
<keyword evidence="8" id="KW-0342">GTP-binding</keyword>
<evidence type="ECO:0000256" key="12">
    <source>
        <dbReference type="SAM" id="Phobius"/>
    </source>
</evidence>
<dbReference type="OrthoDB" id="41266at2759"/>
<dbReference type="SUPFAM" id="SSF52540">
    <property type="entry name" value="P-loop containing nucleoside triphosphate hydrolases"/>
    <property type="match status" value="1"/>
</dbReference>
<feature type="transmembrane region" description="Helical" evidence="12">
    <location>
        <begin position="72"/>
        <end position="90"/>
    </location>
</feature>
<evidence type="ECO:0000256" key="8">
    <source>
        <dbReference type="ARBA" id="ARBA00023134"/>
    </source>
</evidence>
<dbReference type="EMBL" id="AVOT02011803">
    <property type="protein sequence ID" value="MBW0492889.1"/>
    <property type="molecule type" value="Genomic_DNA"/>
</dbReference>
<evidence type="ECO:0000256" key="5">
    <source>
        <dbReference type="ARBA" id="ARBA00022741"/>
    </source>
</evidence>
<evidence type="ECO:0000256" key="6">
    <source>
        <dbReference type="ARBA" id="ARBA00022824"/>
    </source>
</evidence>
<evidence type="ECO:0000313" key="13">
    <source>
        <dbReference type="EMBL" id="MBW0492889.1"/>
    </source>
</evidence>
<keyword evidence="6" id="KW-0256">Endoplasmic reticulum</keyword>
<evidence type="ECO:0000256" key="2">
    <source>
        <dbReference type="ARBA" id="ARBA00005619"/>
    </source>
</evidence>
<dbReference type="InterPro" id="IPR019009">
    <property type="entry name" value="SRP_receptor_beta_su"/>
</dbReference>
<comment type="similarity">
    <text evidence="2">Belongs to the SRP receptor beta subunit family.</text>
</comment>
<keyword evidence="9 12" id="KW-0472">Membrane</keyword>
<evidence type="ECO:0000256" key="7">
    <source>
        <dbReference type="ARBA" id="ARBA00022989"/>
    </source>
</evidence>
<sequence>MTWSVRSDGGRRRQSQPKSVSRLRPGTRRFPTPPLDGVGRPATLPTQHAKRRYSIKTMDDIFRNRDLDFSRYSIALGLVLLVAICAKLLLSNQASRNSRSNNALDIKVVISGSMGSGKTQLWSHLVYGSDEIETVTSLIENQVAIELKNRLLSEEKQPQGGSNCPIYLVDTPGHPRLRCRSLARNLSDATAVIFVIDQQLGLNGKGLRDTAEALELVLSYLQLLAHKKPSSALPKLSIHLSNYSAPQTPSITVDAFIQKTKTAICKELNRRRIGSMTGSNSGTKLRNSRLESIDAIPQSELRSFFATLKRRFESIFHPSSFNEAQQGGLNLPEEPTELMRQLEEEEEEGLMLGNEQNHSILDRYVKVSGHSLHWSFSGKEAKGENDSLVKWLMKI</sequence>
<keyword evidence="14" id="KW-1185">Reference proteome</keyword>
<protein>
    <recommendedName>
        <fullName evidence="3">Signal recognition particle receptor subunit beta</fullName>
    </recommendedName>
</protein>
<comment type="subcellular location">
    <subcellularLocation>
        <location evidence="1">Endoplasmic reticulum membrane</location>
        <topology evidence="1">Single-pass membrane protein</topology>
    </subcellularLocation>
</comment>
<evidence type="ECO:0000256" key="1">
    <source>
        <dbReference type="ARBA" id="ARBA00004389"/>
    </source>
</evidence>
<evidence type="ECO:0000313" key="14">
    <source>
        <dbReference type="Proteomes" id="UP000765509"/>
    </source>
</evidence>
<dbReference type="InterPro" id="IPR027417">
    <property type="entry name" value="P-loop_NTPase"/>
</dbReference>
<dbReference type="Proteomes" id="UP000765509">
    <property type="component" value="Unassembled WGS sequence"/>
</dbReference>
<keyword evidence="5" id="KW-0547">Nucleotide-binding</keyword>
<evidence type="ECO:0000256" key="11">
    <source>
        <dbReference type="SAM" id="MobiDB-lite"/>
    </source>
</evidence>
<comment type="caution">
    <text evidence="13">The sequence shown here is derived from an EMBL/GenBank/DDBJ whole genome shotgun (WGS) entry which is preliminary data.</text>
</comment>
<dbReference type="Pfam" id="PF09439">
    <property type="entry name" value="SRPRB"/>
    <property type="match status" value="1"/>
</dbReference>
<organism evidence="13 14">
    <name type="scientific">Austropuccinia psidii MF-1</name>
    <dbReference type="NCBI Taxonomy" id="1389203"/>
    <lineage>
        <taxon>Eukaryota</taxon>
        <taxon>Fungi</taxon>
        <taxon>Dikarya</taxon>
        <taxon>Basidiomycota</taxon>
        <taxon>Pucciniomycotina</taxon>
        <taxon>Pucciniomycetes</taxon>
        <taxon>Pucciniales</taxon>
        <taxon>Sphaerophragmiaceae</taxon>
        <taxon>Austropuccinia</taxon>
    </lineage>
</organism>
<dbReference type="GO" id="GO:0005525">
    <property type="term" value="F:GTP binding"/>
    <property type="evidence" value="ECO:0007669"/>
    <property type="project" value="UniProtKB-KW"/>
</dbReference>
<evidence type="ECO:0000256" key="9">
    <source>
        <dbReference type="ARBA" id="ARBA00023136"/>
    </source>
</evidence>
<evidence type="ECO:0000256" key="4">
    <source>
        <dbReference type="ARBA" id="ARBA00022692"/>
    </source>
</evidence>
<keyword evidence="7 12" id="KW-1133">Transmembrane helix</keyword>
<feature type="region of interest" description="Disordered" evidence="11">
    <location>
        <begin position="1"/>
        <end position="49"/>
    </location>
</feature>
<keyword evidence="10" id="KW-0675">Receptor</keyword>
<dbReference type="AlphaFoldDB" id="A0A9Q3CXR7"/>
<keyword evidence="4 12" id="KW-0812">Transmembrane</keyword>
<proteinExistence type="inferred from homology"/>
<accession>A0A9Q3CXR7</accession>
<gene>
    <name evidence="13" type="ORF">O181_032604</name>
</gene>